<comment type="caution">
    <text evidence="2">The sequence shown here is derived from an EMBL/GenBank/DDBJ whole genome shotgun (WGS) entry which is preliminary data.</text>
</comment>
<dbReference type="AlphaFoldDB" id="A0A559K0H1"/>
<dbReference type="InterPro" id="IPR032708">
    <property type="entry name" value="McjB_C"/>
</dbReference>
<protein>
    <submittedName>
        <fullName evidence="2">Lasso peptide biosynthesis B2 protein</fullName>
    </submittedName>
</protein>
<gene>
    <name evidence="2" type="ORF">FPZ49_29060</name>
</gene>
<dbReference type="Pfam" id="PF13471">
    <property type="entry name" value="Transglut_core3"/>
    <property type="match status" value="1"/>
</dbReference>
<dbReference type="InterPro" id="IPR053521">
    <property type="entry name" value="McjB-like"/>
</dbReference>
<dbReference type="OrthoDB" id="9812122at2"/>
<keyword evidence="3" id="KW-1185">Reference proteome</keyword>
<sequence>MLRKIKSYLLLNSEEKTLYVEAYFFLAWARLLKCIPFRKLSCCLGEQMDETTEDLEESNKKHLIQISQSIHIMSRYTLWESMCLVQAIAAMKMLERRNIESTIYFGTSKDKDGRLIAHAWLRSGPYFITGFKGMEKFTVVNKFARKLNA</sequence>
<dbReference type="NCBIfam" id="NF033537">
    <property type="entry name" value="lasso_biosyn_B2"/>
    <property type="match status" value="1"/>
</dbReference>
<dbReference type="RefSeq" id="WP_144853802.1">
    <property type="nucleotide sequence ID" value="NZ_VNJI01000054.1"/>
</dbReference>
<evidence type="ECO:0000259" key="1">
    <source>
        <dbReference type="Pfam" id="PF13471"/>
    </source>
</evidence>
<feature type="domain" description="Microcin J25-processing protein McjB C-terminal" evidence="1">
    <location>
        <begin position="50"/>
        <end position="140"/>
    </location>
</feature>
<dbReference type="Proteomes" id="UP000317036">
    <property type="component" value="Unassembled WGS sequence"/>
</dbReference>
<name>A0A559K0H1_9BACL</name>
<accession>A0A559K0H1</accession>
<evidence type="ECO:0000313" key="3">
    <source>
        <dbReference type="Proteomes" id="UP000317036"/>
    </source>
</evidence>
<organism evidence="2 3">
    <name type="scientific">Paenibacillus cremeus</name>
    <dbReference type="NCBI Taxonomy" id="2163881"/>
    <lineage>
        <taxon>Bacteria</taxon>
        <taxon>Bacillati</taxon>
        <taxon>Bacillota</taxon>
        <taxon>Bacilli</taxon>
        <taxon>Bacillales</taxon>
        <taxon>Paenibacillaceae</taxon>
        <taxon>Paenibacillus</taxon>
    </lineage>
</organism>
<reference evidence="2 3" key="1">
    <citation type="submission" date="2019-07" db="EMBL/GenBank/DDBJ databases">
        <authorList>
            <person name="Kim J."/>
        </authorList>
    </citation>
    <scope>NUCLEOTIDE SEQUENCE [LARGE SCALE GENOMIC DNA]</scope>
    <source>
        <strain evidence="2 3">JC52</strain>
    </source>
</reference>
<proteinExistence type="predicted"/>
<dbReference type="EMBL" id="VNJI01000054">
    <property type="protein sequence ID" value="TVY05628.1"/>
    <property type="molecule type" value="Genomic_DNA"/>
</dbReference>
<evidence type="ECO:0000313" key="2">
    <source>
        <dbReference type="EMBL" id="TVY05628.1"/>
    </source>
</evidence>